<name>A0A0D7CSJ1_9ACTN</name>
<proteinExistence type="predicted"/>
<dbReference type="PATRIC" id="fig|1240678.4.peg.271"/>
<dbReference type="Proteomes" id="UP000032458">
    <property type="component" value="Unassembled WGS sequence"/>
</dbReference>
<reference evidence="1 2" key="1">
    <citation type="submission" date="2014-09" db="EMBL/GenBank/DDBJ databases">
        <title>Draft genome sequence of Streptomyces natalensis ATCC 27448, producer of the antifungal pimaricin.</title>
        <authorList>
            <person name="Mendes M.V."/>
            <person name="Beites T."/>
            <person name="Pires S."/>
            <person name="Santos C.L."/>
            <person name="Moradas-Ferreira P."/>
        </authorList>
    </citation>
    <scope>NUCLEOTIDE SEQUENCE [LARGE SCALE GENOMIC DNA]</scope>
    <source>
        <strain evidence="1 2">ATCC 27448</strain>
    </source>
</reference>
<sequence>MKESTLWAKPWLVGRSHVTEEFQRCVMEELGVRAAADEGLEDRHCDVVVVGISTQARMRRS</sequence>
<protein>
    <submittedName>
        <fullName evidence="1">Uncharacterized protein</fullName>
    </submittedName>
</protein>
<gene>
    <name evidence="1" type="ORF">SNA_01250</name>
</gene>
<evidence type="ECO:0000313" key="2">
    <source>
        <dbReference type="Proteomes" id="UP000032458"/>
    </source>
</evidence>
<evidence type="ECO:0000313" key="1">
    <source>
        <dbReference type="EMBL" id="KIZ19204.1"/>
    </source>
</evidence>
<accession>A0A0D7CSJ1</accession>
<keyword evidence="2" id="KW-1185">Reference proteome</keyword>
<dbReference type="AlphaFoldDB" id="A0A0D7CSJ1"/>
<organism evidence="1 2">
    <name type="scientific">Streptomyces natalensis ATCC 27448</name>
    <dbReference type="NCBI Taxonomy" id="1240678"/>
    <lineage>
        <taxon>Bacteria</taxon>
        <taxon>Bacillati</taxon>
        <taxon>Actinomycetota</taxon>
        <taxon>Actinomycetes</taxon>
        <taxon>Kitasatosporales</taxon>
        <taxon>Streptomycetaceae</taxon>
        <taxon>Streptomyces</taxon>
    </lineage>
</organism>
<dbReference type="EMBL" id="JRKI01000003">
    <property type="protein sequence ID" value="KIZ19204.1"/>
    <property type="molecule type" value="Genomic_DNA"/>
</dbReference>
<comment type="caution">
    <text evidence="1">The sequence shown here is derived from an EMBL/GenBank/DDBJ whole genome shotgun (WGS) entry which is preliminary data.</text>
</comment>